<evidence type="ECO:0000313" key="2">
    <source>
        <dbReference type="EMBL" id="MBC8432951.1"/>
    </source>
</evidence>
<evidence type="ECO:0000313" key="3">
    <source>
        <dbReference type="Proteomes" id="UP000605201"/>
    </source>
</evidence>
<evidence type="ECO:0000256" key="1">
    <source>
        <dbReference type="SAM" id="SignalP"/>
    </source>
</evidence>
<organism evidence="2 3">
    <name type="scientific">Candidatus Desulfatibia vada</name>
    <dbReference type="NCBI Taxonomy" id="2841696"/>
    <lineage>
        <taxon>Bacteria</taxon>
        <taxon>Pseudomonadati</taxon>
        <taxon>Thermodesulfobacteriota</taxon>
        <taxon>Desulfobacteria</taxon>
        <taxon>Desulfobacterales</taxon>
        <taxon>Desulfobacterales incertae sedis</taxon>
        <taxon>Candidatus Desulfatibia</taxon>
    </lineage>
</organism>
<dbReference type="AlphaFoldDB" id="A0A8J6TMV7"/>
<sequence>MKPSLNSKACALILAILLVMQNPAQAQDARLTDIIVTNTRDDLLVYLTVEGAFIEKMNNAILSGVPTTFSFFISLYQERNLWLDKEIADITITHTLKYNNLKKEFIVKRSWENGDPLVTQSFDEARKLMTEIDSLKIVPLRVLEKGKHYQIRAKAELSKLTLPFYLHYVLFFVSLWDFETDLYTIGFVY</sequence>
<name>A0A8J6TMV7_9BACT</name>
<reference evidence="2 3" key="1">
    <citation type="submission" date="2020-08" db="EMBL/GenBank/DDBJ databases">
        <title>Bridging the membrane lipid divide: bacteria of the FCB group superphylum have the potential to synthesize archaeal ether lipids.</title>
        <authorList>
            <person name="Villanueva L."/>
            <person name="Von Meijenfeldt F.A.B."/>
            <person name="Westbye A.B."/>
            <person name="Yadav S."/>
            <person name="Hopmans E.C."/>
            <person name="Dutilh B.E."/>
            <person name="Sinninghe Damste J.S."/>
        </authorList>
    </citation>
    <scope>NUCLEOTIDE SEQUENCE [LARGE SCALE GENOMIC DNA]</scope>
    <source>
        <strain evidence="2">NIOZ-UU17</strain>
    </source>
</reference>
<comment type="caution">
    <text evidence="2">The sequence shown here is derived from an EMBL/GenBank/DDBJ whole genome shotgun (WGS) entry which is preliminary data.</text>
</comment>
<accession>A0A8J6TMV7</accession>
<protein>
    <submittedName>
        <fullName evidence="2">DUF4390 domain-containing protein</fullName>
    </submittedName>
</protein>
<dbReference type="Proteomes" id="UP000605201">
    <property type="component" value="Unassembled WGS sequence"/>
</dbReference>
<keyword evidence="1" id="KW-0732">Signal</keyword>
<dbReference type="EMBL" id="JACNIG010000256">
    <property type="protein sequence ID" value="MBC8432951.1"/>
    <property type="molecule type" value="Genomic_DNA"/>
</dbReference>
<proteinExistence type="predicted"/>
<dbReference type="InterPro" id="IPR025500">
    <property type="entry name" value="DUF4390"/>
</dbReference>
<feature type="signal peptide" evidence="1">
    <location>
        <begin position="1"/>
        <end position="26"/>
    </location>
</feature>
<gene>
    <name evidence="2" type="ORF">H8D96_13655</name>
</gene>
<feature type="chain" id="PRO_5035206669" evidence="1">
    <location>
        <begin position="27"/>
        <end position="189"/>
    </location>
</feature>
<dbReference type="Pfam" id="PF14334">
    <property type="entry name" value="DUF4390"/>
    <property type="match status" value="1"/>
</dbReference>